<protein>
    <submittedName>
        <fullName evidence="6">C-type cytochrome</fullName>
    </submittedName>
</protein>
<sequence>MTPIVPPGSPRCTAARFGEGRGPSLRRLRGPTLVAGLFLAACGSGAGDAAPRESAADTSGELPTAGTERFPLVPASAAIDQVNRLPRNPLTEAIEADSATAERIRFGYRVARDPRAFGAAEFVGNDLACFSCHMNGGQREGALPLVGVAGLFPQFRNRDDRMVSLRERIDGCFMRSMNGTPPPPDHPVALALQAYIHWLSEGQPEGESPPWRGQNRIPEEARLAIEDLDLSKGRRLYADKCAQCHGDDGQGLDVGLATPAPLWGDRSWNDGAGASRIWTFAGFIRYAMPLNAPGSLTDEESQHIAAWVNSQDRPVFPTKAADYPGGGRPGDAVYDTLVFPVHPLKARLGADRP</sequence>
<keyword evidence="3 4" id="KW-0408">Iron</keyword>
<evidence type="ECO:0000256" key="2">
    <source>
        <dbReference type="ARBA" id="ARBA00022723"/>
    </source>
</evidence>
<accession>A0ABU9EA78</accession>
<dbReference type="RefSeq" id="WP_405277029.1">
    <property type="nucleotide sequence ID" value="NZ_JBBHLI010000004.1"/>
</dbReference>
<dbReference type="InterPro" id="IPR009056">
    <property type="entry name" value="Cyt_c-like_dom"/>
</dbReference>
<reference evidence="6 7" key="1">
    <citation type="submission" date="2024-02" db="EMBL/GenBank/DDBJ databases">
        <title>A novel Gemmatimonadota bacterium.</title>
        <authorList>
            <person name="Du Z.-J."/>
            <person name="Ye Y.-Q."/>
        </authorList>
    </citation>
    <scope>NUCLEOTIDE SEQUENCE [LARGE SCALE GENOMIC DNA]</scope>
    <source>
        <strain evidence="6 7">DH-20</strain>
    </source>
</reference>
<evidence type="ECO:0000256" key="4">
    <source>
        <dbReference type="PROSITE-ProRule" id="PRU00433"/>
    </source>
</evidence>
<gene>
    <name evidence="6" type="ORF">WI372_08620</name>
</gene>
<dbReference type="Proteomes" id="UP001484239">
    <property type="component" value="Unassembled WGS sequence"/>
</dbReference>
<evidence type="ECO:0000259" key="5">
    <source>
        <dbReference type="PROSITE" id="PS51007"/>
    </source>
</evidence>
<dbReference type="Pfam" id="PF13442">
    <property type="entry name" value="Cytochrome_CBB3"/>
    <property type="match status" value="1"/>
</dbReference>
<keyword evidence="1 4" id="KW-0349">Heme</keyword>
<evidence type="ECO:0000256" key="1">
    <source>
        <dbReference type="ARBA" id="ARBA00022617"/>
    </source>
</evidence>
<dbReference type="SUPFAM" id="SSF46626">
    <property type="entry name" value="Cytochrome c"/>
    <property type="match status" value="2"/>
</dbReference>
<dbReference type="InterPro" id="IPR051459">
    <property type="entry name" value="Cytochrome_c-type_DH"/>
</dbReference>
<dbReference type="PANTHER" id="PTHR35008">
    <property type="entry name" value="BLL4482 PROTEIN-RELATED"/>
    <property type="match status" value="1"/>
</dbReference>
<proteinExistence type="predicted"/>
<evidence type="ECO:0000313" key="7">
    <source>
        <dbReference type="Proteomes" id="UP001484239"/>
    </source>
</evidence>
<name>A0ABU9EA78_9BACT</name>
<dbReference type="PANTHER" id="PTHR35008:SF4">
    <property type="entry name" value="BLL4482 PROTEIN"/>
    <property type="match status" value="1"/>
</dbReference>
<organism evidence="6 7">
    <name type="scientific">Gaopeijia maritima</name>
    <dbReference type="NCBI Taxonomy" id="3119007"/>
    <lineage>
        <taxon>Bacteria</taxon>
        <taxon>Pseudomonadati</taxon>
        <taxon>Gemmatimonadota</taxon>
        <taxon>Longimicrobiia</taxon>
        <taxon>Gaopeijiales</taxon>
        <taxon>Gaopeijiaceae</taxon>
        <taxon>Gaopeijia</taxon>
    </lineage>
</organism>
<dbReference type="Gene3D" id="1.10.760.10">
    <property type="entry name" value="Cytochrome c-like domain"/>
    <property type="match status" value="2"/>
</dbReference>
<keyword evidence="7" id="KW-1185">Reference proteome</keyword>
<keyword evidence="2 4" id="KW-0479">Metal-binding</keyword>
<evidence type="ECO:0000313" key="6">
    <source>
        <dbReference type="EMBL" id="MEK9501038.1"/>
    </source>
</evidence>
<evidence type="ECO:0000256" key="3">
    <source>
        <dbReference type="ARBA" id="ARBA00023004"/>
    </source>
</evidence>
<comment type="caution">
    <text evidence="6">The sequence shown here is derived from an EMBL/GenBank/DDBJ whole genome shotgun (WGS) entry which is preliminary data.</text>
</comment>
<dbReference type="PROSITE" id="PS51007">
    <property type="entry name" value="CYTC"/>
    <property type="match status" value="1"/>
</dbReference>
<dbReference type="Pfam" id="PF21342">
    <property type="entry name" value="SoxA-TsdA_cyt-c"/>
    <property type="match status" value="1"/>
</dbReference>
<dbReference type="InterPro" id="IPR036909">
    <property type="entry name" value="Cyt_c-like_dom_sf"/>
</dbReference>
<feature type="domain" description="Cytochrome c" evidence="5">
    <location>
        <begin position="228"/>
        <end position="312"/>
    </location>
</feature>
<dbReference type="EMBL" id="JBBHLI010000004">
    <property type="protein sequence ID" value="MEK9501038.1"/>
    <property type="molecule type" value="Genomic_DNA"/>
</dbReference>